<organism evidence="7 8">
    <name type="scientific">Amphibacillus indicireducens</name>
    <dbReference type="NCBI Taxonomy" id="1076330"/>
    <lineage>
        <taxon>Bacteria</taxon>
        <taxon>Bacillati</taxon>
        <taxon>Bacillota</taxon>
        <taxon>Bacilli</taxon>
        <taxon>Bacillales</taxon>
        <taxon>Bacillaceae</taxon>
        <taxon>Amphibacillus</taxon>
    </lineage>
</organism>
<dbReference type="InterPro" id="IPR007300">
    <property type="entry name" value="CidB/LrgB"/>
</dbReference>
<keyword evidence="4 6" id="KW-1133">Transmembrane helix</keyword>
<reference evidence="8" key="1">
    <citation type="journal article" date="2019" name="Int. J. Syst. Evol. Microbiol.">
        <title>The Global Catalogue of Microorganisms (GCM) 10K type strain sequencing project: providing services to taxonomists for standard genome sequencing and annotation.</title>
        <authorList>
            <consortium name="The Broad Institute Genomics Platform"/>
            <consortium name="The Broad Institute Genome Sequencing Center for Infectious Disease"/>
            <person name="Wu L."/>
            <person name="Ma J."/>
        </authorList>
    </citation>
    <scope>NUCLEOTIDE SEQUENCE [LARGE SCALE GENOMIC DNA]</scope>
    <source>
        <strain evidence="8">JCM 17250</strain>
    </source>
</reference>
<accession>A0ABP7V4T5</accession>
<dbReference type="Proteomes" id="UP001501734">
    <property type="component" value="Unassembled WGS sequence"/>
</dbReference>
<keyword evidence="5 6" id="KW-0472">Membrane</keyword>
<keyword evidence="2" id="KW-1003">Cell membrane</keyword>
<feature type="transmembrane region" description="Helical" evidence="6">
    <location>
        <begin position="61"/>
        <end position="80"/>
    </location>
</feature>
<proteinExistence type="predicted"/>
<dbReference type="EMBL" id="BAABDL010000014">
    <property type="protein sequence ID" value="GAA4058647.1"/>
    <property type="molecule type" value="Genomic_DNA"/>
</dbReference>
<protein>
    <submittedName>
        <fullName evidence="7">CidB/LrgB family autolysis modulator</fullName>
    </submittedName>
</protein>
<dbReference type="Pfam" id="PF04172">
    <property type="entry name" value="LrgB"/>
    <property type="match status" value="1"/>
</dbReference>
<feature type="transmembrane region" description="Helical" evidence="6">
    <location>
        <begin position="139"/>
        <end position="165"/>
    </location>
</feature>
<dbReference type="RefSeq" id="WP_344909575.1">
    <property type="nucleotide sequence ID" value="NZ_BAABDL010000014.1"/>
</dbReference>
<name>A0ABP7V4T5_9BACI</name>
<dbReference type="PANTHER" id="PTHR30249">
    <property type="entry name" value="PUTATIVE SEROTONIN TRANSPORTER"/>
    <property type="match status" value="1"/>
</dbReference>
<dbReference type="PANTHER" id="PTHR30249:SF17">
    <property type="entry name" value="HOLIN-LIKE PROTEIN CIDB"/>
    <property type="match status" value="1"/>
</dbReference>
<evidence type="ECO:0000313" key="8">
    <source>
        <dbReference type="Proteomes" id="UP001501734"/>
    </source>
</evidence>
<feature type="transmembrane region" description="Helical" evidence="6">
    <location>
        <begin position="205"/>
        <end position="226"/>
    </location>
</feature>
<evidence type="ECO:0000256" key="4">
    <source>
        <dbReference type="ARBA" id="ARBA00022989"/>
    </source>
</evidence>
<comment type="subcellular location">
    <subcellularLocation>
        <location evidence="1">Cell membrane</location>
        <topology evidence="1">Multi-pass membrane protein</topology>
    </subcellularLocation>
</comment>
<feature type="transmembrane region" description="Helical" evidence="6">
    <location>
        <begin position="32"/>
        <end position="49"/>
    </location>
</feature>
<comment type="caution">
    <text evidence="7">The sequence shown here is derived from an EMBL/GenBank/DDBJ whole genome shotgun (WGS) entry which is preliminary data.</text>
</comment>
<keyword evidence="8" id="KW-1185">Reference proteome</keyword>
<evidence type="ECO:0000256" key="3">
    <source>
        <dbReference type="ARBA" id="ARBA00022692"/>
    </source>
</evidence>
<evidence type="ECO:0000256" key="5">
    <source>
        <dbReference type="ARBA" id="ARBA00023136"/>
    </source>
</evidence>
<keyword evidence="3 6" id="KW-0812">Transmembrane</keyword>
<evidence type="ECO:0000256" key="1">
    <source>
        <dbReference type="ARBA" id="ARBA00004651"/>
    </source>
</evidence>
<feature type="transmembrane region" description="Helical" evidence="6">
    <location>
        <begin position="86"/>
        <end position="110"/>
    </location>
</feature>
<evidence type="ECO:0000256" key="6">
    <source>
        <dbReference type="SAM" id="Phobius"/>
    </source>
</evidence>
<sequence>MIKSIGAILLTVILYQTIKALAQRYPKLRLNPLILTTLSIIILLALFDVPVEQYQQDGRLLTNMIAPATIAFAIPVYKHFQTVKKYLGLLMIGTLIGSTVAILSTLGLALLFSLDDYLLISLLPRSITTPFALEMATEIGGVSALAIVFVIITGLLGVLISPAIFQRLKIDSPIARGMALGMAAHAVGTTRALEYGEEAVTFSTLAMVFAGVITTIFGLTFLPWLINLVL</sequence>
<evidence type="ECO:0000313" key="7">
    <source>
        <dbReference type="EMBL" id="GAA4058647.1"/>
    </source>
</evidence>
<evidence type="ECO:0000256" key="2">
    <source>
        <dbReference type="ARBA" id="ARBA00022475"/>
    </source>
</evidence>
<gene>
    <name evidence="7" type="ORF">GCM10022410_02240</name>
</gene>